<feature type="region of interest" description="Disordered" evidence="1">
    <location>
        <begin position="125"/>
        <end position="198"/>
    </location>
</feature>
<organism evidence="2">
    <name type="scientific">Capitella teleta</name>
    <name type="common">Polychaete worm</name>
    <dbReference type="NCBI Taxonomy" id="283909"/>
    <lineage>
        <taxon>Eukaryota</taxon>
        <taxon>Metazoa</taxon>
        <taxon>Spiralia</taxon>
        <taxon>Lophotrochozoa</taxon>
        <taxon>Annelida</taxon>
        <taxon>Polychaeta</taxon>
        <taxon>Sedentaria</taxon>
        <taxon>Scolecida</taxon>
        <taxon>Capitellidae</taxon>
        <taxon>Capitella</taxon>
    </lineage>
</organism>
<dbReference type="EMBL" id="KB302699">
    <property type="protein sequence ID" value="ELU03970.1"/>
    <property type="molecule type" value="Genomic_DNA"/>
</dbReference>
<feature type="compositionally biased region" description="Polar residues" evidence="1">
    <location>
        <begin position="159"/>
        <end position="169"/>
    </location>
</feature>
<protein>
    <submittedName>
        <fullName evidence="2 3">Uncharacterized protein</fullName>
    </submittedName>
</protein>
<reference evidence="3" key="3">
    <citation type="submission" date="2015-06" db="UniProtKB">
        <authorList>
            <consortium name="EnsemblMetazoa"/>
        </authorList>
    </citation>
    <scope>IDENTIFICATION</scope>
</reference>
<dbReference type="EnsemblMetazoa" id="CapteT186822">
    <property type="protein sequence ID" value="CapteP186822"/>
    <property type="gene ID" value="CapteG186822"/>
</dbReference>
<reference evidence="4" key="1">
    <citation type="submission" date="2012-12" db="EMBL/GenBank/DDBJ databases">
        <authorList>
            <person name="Hellsten U."/>
            <person name="Grimwood J."/>
            <person name="Chapman J.A."/>
            <person name="Shapiro H."/>
            <person name="Aerts A."/>
            <person name="Otillar R.P."/>
            <person name="Terry A.Y."/>
            <person name="Boore J.L."/>
            <person name="Simakov O."/>
            <person name="Marletaz F."/>
            <person name="Cho S.-J."/>
            <person name="Edsinger-Gonzales E."/>
            <person name="Havlak P."/>
            <person name="Kuo D.-H."/>
            <person name="Larsson T."/>
            <person name="Lv J."/>
            <person name="Arendt D."/>
            <person name="Savage R."/>
            <person name="Osoegawa K."/>
            <person name="de Jong P."/>
            <person name="Lindberg D.R."/>
            <person name="Seaver E.C."/>
            <person name="Weisblat D.A."/>
            <person name="Putnam N.H."/>
            <person name="Grigoriev I.V."/>
            <person name="Rokhsar D.S."/>
        </authorList>
    </citation>
    <scope>NUCLEOTIDE SEQUENCE</scope>
    <source>
        <strain evidence="4">I ESC-2004</strain>
    </source>
</reference>
<sequence>MALAKHGMFRLHNRDRELDLLQAESNTPWPQNHAVNGLKGLLNGLSFVDLDTKMGASDGKGKTKTYMDERTSDGNWRLDSMLVTKPFEKNINVNPARGTHRSHQPSLLEMSHLMSDLKHIEGTKVSSHRLQKTHYSPRSNLQDAQRREEALSFNVRATKAQSTKVTNETDSAEAESSVHSDSAIEGTTLASKDSETSAAERERLARELLRKAINKLKQVELRYLNNQKKKKPKLIRREPWKMNYPLSNLDVIPEVVTPISESEAASRSRISKPEFSDINQYTELKFLADIDLVRPRGAQKLPSILPRKEKKQNRSKTLNRTKKNAVDRQEKEIKKVR</sequence>
<evidence type="ECO:0000313" key="3">
    <source>
        <dbReference type="EnsemblMetazoa" id="CapteP186822"/>
    </source>
</evidence>
<reference evidence="2 4" key="2">
    <citation type="journal article" date="2013" name="Nature">
        <title>Insights into bilaterian evolution from three spiralian genomes.</title>
        <authorList>
            <person name="Simakov O."/>
            <person name="Marletaz F."/>
            <person name="Cho S.J."/>
            <person name="Edsinger-Gonzales E."/>
            <person name="Havlak P."/>
            <person name="Hellsten U."/>
            <person name="Kuo D.H."/>
            <person name="Larsson T."/>
            <person name="Lv J."/>
            <person name="Arendt D."/>
            <person name="Savage R."/>
            <person name="Osoegawa K."/>
            <person name="de Jong P."/>
            <person name="Grimwood J."/>
            <person name="Chapman J.A."/>
            <person name="Shapiro H."/>
            <person name="Aerts A."/>
            <person name="Otillar R.P."/>
            <person name="Terry A.Y."/>
            <person name="Boore J.L."/>
            <person name="Grigoriev I.V."/>
            <person name="Lindberg D.R."/>
            <person name="Seaver E.C."/>
            <person name="Weisblat D.A."/>
            <person name="Putnam N.H."/>
            <person name="Rokhsar D.S."/>
        </authorList>
    </citation>
    <scope>NUCLEOTIDE SEQUENCE</scope>
    <source>
        <strain evidence="2 4">I ESC-2004</strain>
    </source>
</reference>
<dbReference type="EMBL" id="AMQN01008283">
    <property type="status" value="NOT_ANNOTATED_CDS"/>
    <property type="molecule type" value="Genomic_DNA"/>
</dbReference>
<proteinExistence type="predicted"/>
<feature type="compositionally biased region" description="Basic and acidic residues" evidence="1">
    <location>
        <begin position="324"/>
        <end position="337"/>
    </location>
</feature>
<feature type="compositionally biased region" description="Polar residues" evidence="1">
    <location>
        <begin position="133"/>
        <end position="143"/>
    </location>
</feature>
<dbReference type="AlphaFoldDB" id="R7UC88"/>
<gene>
    <name evidence="2" type="ORF">CAPTEDRAFT_186822</name>
</gene>
<evidence type="ECO:0000313" key="2">
    <source>
        <dbReference type="EMBL" id="ELU03970.1"/>
    </source>
</evidence>
<feature type="compositionally biased region" description="Basic residues" evidence="1">
    <location>
        <begin position="308"/>
        <end position="323"/>
    </location>
</feature>
<name>R7UC88_CAPTE</name>
<dbReference type="HOGENOM" id="CLU_824507_0_0_1"/>
<evidence type="ECO:0000256" key="1">
    <source>
        <dbReference type="SAM" id="MobiDB-lite"/>
    </source>
</evidence>
<keyword evidence="4" id="KW-1185">Reference proteome</keyword>
<feature type="region of interest" description="Disordered" evidence="1">
    <location>
        <begin position="299"/>
        <end position="337"/>
    </location>
</feature>
<accession>R7UC88</accession>
<dbReference type="Proteomes" id="UP000014760">
    <property type="component" value="Unassembled WGS sequence"/>
</dbReference>
<evidence type="ECO:0000313" key="4">
    <source>
        <dbReference type="Proteomes" id="UP000014760"/>
    </source>
</evidence>